<dbReference type="InterPro" id="IPR000648">
    <property type="entry name" value="Oxysterol-bd"/>
</dbReference>
<gene>
    <name evidence="1" type="ORF">WJX81_002493</name>
</gene>
<sequence>MLELLPTFEPQGLSMIAYGFSQLEYVPQGAALDRLCAAALPRLPEFRSQATSNLLYGLARLDHYPAALCSAAEEHVVSSIVSYRPQELSNLLWAFVKFRHIPRRFIAALEARLGDPELTARMQSSSWAVLVWAAATLGVELQVKELGIEYSLLQPVAGRTLMVDIAFQREGARPVALQVVGPHETARSGELLGGPRAAARLLSLHGWDVVYLPVDNAVVLTTSAVTSLMPTGTTHLHLWSIIKDMIGKDVLAMSLPSELLLPCTELQKQAEELEYSELLDQAAEQPKGSIERLLLVAAFSVSPYATCLRTQRSFNPVLGETFELIYPEKGFRLLSEHVTRVPPVCAIHAEGRGWRFDAENEPHVWFWGASIDLNMNFVLQVTFDDGDQFIYTKVKASIGNIIMGKPIVNHTGTFRVENKGNGLAAVMELVKPPLLSMSSKKRSLHEVRGYLEQNGQKLAAPTIYGNWDKAVYASLGDGSERQLFAVNEVAEKRWGFSRLLIHCNDVTPGLLERLPPTDSRRRADIRALEACKADQANAAKAEIEERQRAARQQAKKSGVPEIEALPPKWFEPDPNAAAAALGKALRWRYKEGSYWSERARGDWSSCRQLFDGI</sequence>
<dbReference type="AlphaFoldDB" id="A0AAW1RZB5"/>
<evidence type="ECO:0000313" key="2">
    <source>
        <dbReference type="Proteomes" id="UP001445335"/>
    </source>
</evidence>
<dbReference type="GO" id="GO:0016020">
    <property type="term" value="C:membrane"/>
    <property type="evidence" value="ECO:0007669"/>
    <property type="project" value="TreeGrafter"/>
</dbReference>
<dbReference type="Proteomes" id="UP001445335">
    <property type="component" value="Unassembled WGS sequence"/>
</dbReference>
<dbReference type="GO" id="GO:0005829">
    <property type="term" value="C:cytosol"/>
    <property type="evidence" value="ECO:0007669"/>
    <property type="project" value="TreeGrafter"/>
</dbReference>
<dbReference type="InterPro" id="IPR037239">
    <property type="entry name" value="OSBP_sf"/>
</dbReference>
<evidence type="ECO:0000313" key="1">
    <source>
        <dbReference type="EMBL" id="KAK9839445.1"/>
    </source>
</evidence>
<dbReference type="PANTHER" id="PTHR10972">
    <property type="entry name" value="OXYSTEROL-BINDING PROTEIN-RELATED"/>
    <property type="match status" value="1"/>
</dbReference>
<dbReference type="EMBL" id="JALJOU010000016">
    <property type="protein sequence ID" value="KAK9839445.1"/>
    <property type="molecule type" value="Genomic_DNA"/>
</dbReference>
<dbReference type="Gene3D" id="2.40.160.120">
    <property type="match status" value="1"/>
</dbReference>
<comment type="caution">
    <text evidence="1">The sequence shown here is derived from an EMBL/GenBank/DDBJ whole genome shotgun (WGS) entry which is preliminary data.</text>
</comment>
<protein>
    <submittedName>
        <fullName evidence="1">Uncharacterized protein</fullName>
    </submittedName>
</protein>
<proteinExistence type="predicted"/>
<reference evidence="1 2" key="1">
    <citation type="journal article" date="2024" name="Nat. Commun.">
        <title>Phylogenomics reveals the evolutionary origins of lichenization in chlorophyte algae.</title>
        <authorList>
            <person name="Puginier C."/>
            <person name="Libourel C."/>
            <person name="Otte J."/>
            <person name="Skaloud P."/>
            <person name="Haon M."/>
            <person name="Grisel S."/>
            <person name="Petersen M."/>
            <person name="Berrin J.G."/>
            <person name="Delaux P.M."/>
            <person name="Dal Grande F."/>
            <person name="Keller J."/>
        </authorList>
    </citation>
    <scope>NUCLEOTIDE SEQUENCE [LARGE SCALE GENOMIC DNA]</scope>
    <source>
        <strain evidence="1 2">SAG 245.80</strain>
    </source>
</reference>
<dbReference type="PANTHER" id="PTHR10972:SF96">
    <property type="entry name" value="OXYSTEROL-BINDING PROTEIN-RELATED PROTEIN 1A-RELATED"/>
    <property type="match status" value="1"/>
</dbReference>
<keyword evidence="2" id="KW-1185">Reference proteome</keyword>
<dbReference type="Pfam" id="PF01237">
    <property type="entry name" value="Oxysterol_BP"/>
    <property type="match status" value="1"/>
</dbReference>
<dbReference type="GO" id="GO:0032934">
    <property type="term" value="F:sterol binding"/>
    <property type="evidence" value="ECO:0007669"/>
    <property type="project" value="TreeGrafter"/>
</dbReference>
<organism evidence="1 2">
    <name type="scientific">Elliptochloris bilobata</name>
    <dbReference type="NCBI Taxonomy" id="381761"/>
    <lineage>
        <taxon>Eukaryota</taxon>
        <taxon>Viridiplantae</taxon>
        <taxon>Chlorophyta</taxon>
        <taxon>core chlorophytes</taxon>
        <taxon>Trebouxiophyceae</taxon>
        <taxon>Trebouxiophyceae incertae sedis</taxon>
        <taxon>Elliptochloris clade</taxon>
        <taxon>Elliptochloris</taxon>
    </lineage>
</organism>
<dbReference type="SUPFAM" id="SSF144000">
    <property type="entry name" value="Oxysterol-binding protein-like"/>
    <property type="match status" value="1"/>
</dbReference>
<name>A0AAW1RZB5_9CHLO</name>
<accession>A0AAW1RZB5</accession>